<dbReference type="Pfam" id="PF00134">
    <property type="entry name" value="Cyclin_N"/>
    <property type="match status" value="1"/>
</dbReference>
<evidence type="ECO:0000256" key="12">
    <source>
        <dbReference type="ARBA" id="ARBA00053525"/>
    </source>
</evidence>
<dbReference type="PROSITE" id="PS50200">
    <property type="entry name" value="RA"/>
    <property type="match status" value="1"/>
</dbReference>
<evidence type="ECO:0000313" key="19">
    <source>
        <dbReference type="Proteomes" id="UP000322234"/>
    </source>
</evidence>
<name>A0A6B0REA3_9CETA</name>
<dbReference type="InterPro" id="IPR036915">
    <property type="entry name" value="Cyclin-like_sf"/>
</dbReference>
<proteinExistence type="inferred from homology"/>
<evidence type="ECO:0000256" key="3">
    <source>
        <dbReference type="ARBA" id="ARBA00005463"/>
    </source>
</evidence>
<comment type="similarity">
    <text evidence="3">Belongs to the cyclin family. Cyclin Y subfamily.</text>
</comment>
<dbReference type="GO" id="GO:0005829">
    <property type="term" value="C:cytosol"/>
    <property type="evidence" value="ECO:0007669"/>
    <property type="project" value="TreeGrafter"/>
</dbReference>
<evidence type="ECO:0000256" key="1">
    <source>
        <dbReference type="ARBA" id="ARBA00004202"/>
    </source>
</evidence>
<evidence type="ECO:0000256" key="6">
    <source>
        <dbReference type="ARBA" id="ARBA00023127"/>
    </source>
</evidence>
<dbReference type="CDD" id="cd20540">
    <property type="entry name" value="CYCLIN_CCNY_like"/>
    <property type="match status" value="1"/>
</dbReference>
<dbReference type="FunFam" id="2.30.29.30:FF:000048">
    <property type="entry name" value="Ras association (RalGDS/AF-6) and pleckstrin homology domains 1"/>
    <property type="match status" value="1"/>
</dbReference>
<evidence type="ECO:0000259" key="16">
    <source>
        <dbReference type="PROSITE" id="PS50003"/>
    </source>
</evidence>
<evidence type="ECO:0000256" key="2">
    <source>
        <dbReference type="ARBA" id="ARBA00004245"/>
    </source>
</evidence>
<dbReference type="InterPro" id="IPR039664">
    <property type="entry name" value="GRB/APBB1IP"/>
</dbReference>
<organism evidence="18 19">
    <name type="scientific">Bos mutus</name>
    <name type="common">wild yak</name>
    <dbReference type="NCBI Taxonomy" id="72004"/>
    <lineage>
        <taxon>Eukaryota</taxon>
        <taxon>Metazoa</taxon>
        <taxon>Chordata</taxon>
        <taxon>Craniata</taxon>
        <taxon>Vertebrata</taxon>
        <taxon>Euteleostomi</taxon>
        <taxon>Mammalia</taxon>
        <taxon>Eutheria</taxon>
        <taxon>Laurasiatheria</taxon>
        <taxon>Artiodactyla</taxon>
        <taxon>Ruminantia</taxon>
        <taxon>Pecora</taxon>
        <taxon>Bovidae</taxon>
        <taxon>Bovinae</taxon>
        <taxon>Bos</taxon>
    </lineage>
</organism>
<evidence type="ECO:0000256" key="4">
    <source>
        <dbReference type="ARBA" id="ARBA00022475"/>
    </source>
</evidence>
<dbReference type="InterPro" id="IPR013763">
    <property type="entry name" value="Cyclin-like_dom"/>
</dbReference>
<dbReference type="Proteomes" id="UP000322234">
    <property type="component" value="Unassembled WGS sequence"/>
</dbReference>
<evidence type="ECO:0000313" key="18">
    <source>
        <dbReference type="EMBL" id="MXQ88305.1"/>
    </source>
</evidence>
<evidence type="ECO:0000256" key="14">
    <source>
        <dbReference type="RuleBase" id="RU000383"/>
    </source>
</evidence>
<dbReference type="Gene3D" id="2.30.29.30">
    <property type="entry name" value="Pleckstrin-homology domain (PH domain)/Phosphotyrosine-binding domain (PTB)"/>
    <property type="match status" value="1"/>
</dbReference>
<gene>
    <name evidence="18" type="ORF">E5288_WYG021362</name>
</gene>
<dbReference type="FunFam" id="3.10.20.90:FF:000124">
    <property type="entry name" value="amyloid beta A4 precursor protein-binding family B member 1-interacting protein-like"/>
    <property type="match status" value="1"/>
</dbReference>
<dbReference type="CDD" id="cd16137">
    <property type="entry name" value="RA_MRL_RIAM"/>
    <property type="match status" value="1"/>
</dbReference>
<keyword evidence="4" id="KW-1003">Cell membrane</keyword>
<dbReference type="InterPro" id="IPR029071">
    <property type="entry name" value="Ubiquitin-like_domsf"/>
</dbReference>
<dbReference type="InterPro" id="IPR011993">
    <property type="entry name" value="PH-like_dom_sf"/>
</dbReference>
<dbReference type="Pfam" id="PF00169">
    <property type="entry name" value="PH"/>
    <property type="match status" value="1"/>
</dbReference>
<evidence type="ECO:0000256" key="7">
    <source>
        <dbReference type="ARBA" id="ARBA00023136"/>
    </source>
</evidence>
<keyword evidence="19" id="KW-1185">Reference proteome</keyword>
<dbReference type="GO" id="GO:0007165">
    <property type="term" value="P:signal transduction"/>
    <property type="evidence" value="ECO:0007669"/>
    <property type="project" value="InterPro"/>
</dbReference>
<evidence type="ECO:0000256" key="9">
    <source>
        <dbReference type="ARBA" id="ARBA00038382"/>
    </source>
</evidence>
<evidence type="ECO:0000256" key="15">
    <source>
        <dbReference type="SAM" id="MobiDB-lite"/>
    </source>
</evidence>
<comment type="caution">
    <text evidence="18">The sequence shown here is derived from an EMBL/GenBank/DDBJ whole genome shotgun (WGS) entry which is preliminary data.</text>
</comment>
<comment type="function">
    <text evidence="12">Appears to function in the signal transduction from Ras activation to actin cytoskeletal remodeling. Suppresses insulin-induced promoter activities through AP1 and SRE. Mediates Rap1-induced adhesion.</text>
</comment>
<dbReference type="GO" id="GO:0005856">
    <property type="term" value="C:cytoskeleton"/>
    <property type="evidence" value="ECO:0007669"/>
    <property type="project" value="UniProtKB-SubCell"/>
</dbReference>
<comment type="similarity">
    <text evidence="9">Belongs to the MRL family.</text>
</comment>
<dbReference type="GO" id="GO:0005886">
    <property type="term" value="C:plasma membrane"/>
    <property type="evidence" value="ECO:0007669"/>
    <property type="project" value="UniProtKB-SubCell"/>
</dbReference>
<dbReference type="CDD" id="cd01259">
    <property type="entry name" value="PH_APBB1IP"/>
    <property type="match status" value="1"/>
</dbReference>
<dbReference type="PROSITE" id="PS50003">
    <property type="entry name" value="PH_DOMAIN"/>
    <property type="match status" value="1"/>
</dbReference>
<protein>
    <recommendedName>
        <fullName evidence="10">Amyloid beta A4 precursor protein-binding family B member 1-interacting protein</fullName>
    </recommendedName>
    <alternativeName>
        <fullName evidence="11">APBB1-interacting protein 1</fullName>
    </alternativeName>
    <alternativeName>
        <fullName evidence="13">Proline-rich EVH1 ligand 1</fullName>
    </alternativeName>
</protein>
<dbReference type="FunFam" id="1.10.472.10:FF:000011">
    <property type="entry name" value="Cyclin-Y isoform 1"/>
    <property type="match status" value="1"/>
</dbReference>
<dbReference type="InterPro" id="IPR006671">
    <property type="entry name" value="Cyclin_N"/>
</dbReference>
<keyword evidence="8" id="KW-0206">Cytoskeleton</keyword>
<dbReference type="SUPFAM" id="SSF50729">
    <property type="entry name" value="PH domain-like"/>
    <property type="match status" value="1"/>
</dbReference>
<feature type="domain" description="Ras-associating" evidence="17">
    <location>
        <begin position="477"/>
        <end position="564"/>
    </location>
</feature>
<dbReference type="SMART" id="SM00385">
    <property type="entry name" value="CYCLIN"/>
    <property type="match status" value="1"/>
</dbReference>
<dbReference type="SMART" id="SM00314">
    <property type="entry name" value="RA"/>
    <property type="match status" value="1"/>
</dbReference>
<dbReference type="Gene3D" id="1.10.472.10">
    <property type="entry name" value="Cyclin-like"/>
    <property type="match status" value="1"/>
</dbReference>
<keyword evidence="6 14" id="KW-0195">Cyclin</keyword>
<evidence type="ECO:0000256" key="11">
    <source>
        <dbReference type="ARBA" id="ARBA00042746"/>
    </source>
</evidence>
<dbReference type="PANTHER" id="PTHR11243:SF14">
    <property type="entry name" value="AMYLOID BETA A4 PRECURSOR PROTEIN-BINDING FAMILY B MEMBER 1-INTERACTING PROTEIN"/>
    <property type="match status" value="1"/>
</dbReference>
<dbReference type="SMART" id="SM00233">
    <property type="entry name" value="PH"/>
    <property type="match status" value="1"/>
</dbReference>
<evidence type="ECO:0000256" key="10">
    <source>
        <dbReference type="ARBA" id="ARBA00040699"/>
    </source>
</evidence>
<dbReference type="Gene3D" id="3.10.20.90">
    <property type="entry name" value="Phosphatidylinositol 3-kinase Catalytic Subunit, Chain A, domain 1"/>
    <property type="match status" value="1"/>
</dbReference>
<dbReference type="InterPro" id="IPR000159">
    <property type="entry name" value="RA_dom"/>
</dbReference>
<evidence type="ECO:0000259" key="17">
    <source>
        <dbReference type="PROSITE" id="PS50200"/>
    </source>
</evidence>
<comment type="subcellular location">
    <subcellularLocation>
        <location evidence="1">Cell membrane</location>
        <topology evidence="1">Peripheral membrane protein</topology>
    </subcellularLocation>
    <subcellularLocation>
        <location evidence="2">Cytoplasm</location>
        <location evidence="2">Cytoskeleton</location>
    </subcellularLocation>
</comment>
<dbReference type="EMBL" id="VBQZ03000045">
    <property type="protein sequence ID" value="MXQ88305.1"/>
    <property type="molecule type" value="Genomic_DNA"/>
</dbReference>
<dbReference type="SUPFAM" id="SSF54236">
    <property type="entry name" value="Ubiquitin-like"/>
    <property type="match status" value="1"/>
</dbReference>
<evidence type="ECO:0000256" key="8">
    <source>
        <dbReference type="ARBA" id="ARBA00023212"/>
    </source>
</evidence>
<dbReference type="InterPro" id="IPR001849">
    <property type="entry name" value="PH_domain"/>
</dbReference>
<feature type="compositionally biased region" description="Pro residues" evidence="15">
    <location>
        <begin position="430"/>
        <end position="449"/>
    </location>
</feature>
<sequence length="761" mass="86830">MGNTASCCVSSSPKLRRNAHSRLESCRPDADLSREDTGCNLQHISDRENIDDLNMEFNPSDHPRASTIFLSKSQTDVREKRKSLFINHHPPGQIARKYSSCSTIFLDDSTVSQPNLKYTIKCVALAIYYHIKNRDPDGRMLLDIFDENLHPLSKSEVPPDYDKHNPEQKQIYRFVRTLFSAAQLTAECAIVTLVYLERLLTYAEIDICPANWKRIVLGAILLASKVWDDQAVWNVDYCQILKDITVEDMNELERQFLELLQFNINVPSSVYAKYYFDLRSLAEANNLSFPLEPLSRERAHKLEMGESNEDIDQMFSNLLGEMDLLTQSLGVDILPPPDPKPPRAEFNYSVGFKDLNESLNALEDQDLDALMADLVADISEAEQRTIQAQKESPQKQPPSASLCVPSFSDTASLGYGANVAAPSQYDDDLPPPPADPMLDLPLPPPPPGPISQEEEEAQAKADKIKLALEKLKEAKVKKLVVKILMNDNSSKSLMVDERQLARDVLDNLFEKTHCDCNVDWCLYEIYPELQIERFFEDHENVVEILSDWTRDTENKLLFLEKEEKYAVFKNPQNFYLDNKGKKENKETNEKMNAKNKESLLEESFCGTSVIVPELEGALYLKEDGKKSWKRRYFLLRASGIYYVPKGKTKTSRDLACFIQFENVNIYYGIQCKMKYKAPTDYCFVLKHPQIQKESQYIKYLCCDDARALSQWVTGIRIAKYGKTLYDNYQRAMARAGLASRWTNLGTVNAVPPAPPSTVEEI</sequence>
<evidence type="ECO:0000256" key="13">
    <source>
        <dbReference type="ARBA" id="ARBA00076035"/>
    </source>
</evidence>
<dbReference type="InterPro" id="IPR039665">
    <property type="entry name" value="PH_APBB1IP"/>
</dbReference>
<dbReference type="SUPFAM" id="SSF47954">
    <property type="entry name" value="Cyclin-like"/>
    <property type="match status" value="1"/>
</dbReference>
<reference evidence="18" key="1">
    <citation type="submission" date="2019-10" db="EMBL/GenBank/DDBJ databases">
        <title>The sequence and de novo assembly of the wild yak genome.</title>
        <authorList>
            <person name="Liu Y."/>
        </authorList>
    </citation>
    <scope>NUCLEOTIDE SEQUENCE [LARGE SCALE GENOMIC DNA]</scope>
    <source>
        <strain evidence="18">WY2019</strain>
    </source>
</reference>
<keyword evidence="5" id="KW-0963">Cytoplasm</keyword>
<feature type="domain" description="PH" evidence="16">
    <location>
        <begin position="611"/>
        <end position="720"/>
    </location>
</feature>
<dbReference type="PANTHER" id="PTHR11243">
    <property type="entry name" value="GROWTH FACTOR RECEPTOR-BOUND PROTEIN"/>
    <property type="match status" value="1"/>
</dbReference>
<feature type="region of interest" description="Disordered" evidence="15">
    <location>
        <begin position="420"/>
        <end position="457"/>
    </location>
</feature>
<keyword evidence="7" id="KW-0472">Membrane</keyword>
<dbReference type="Pfam" id="PF21989">
    <property type="entry name" value="RA_2"/>
    <property type="match status" value="1"/>
</dbReference>
<accession>A0A6B0REA3</accession>
<feature type="region of interest" description="Disordered" evidence="15">
    <location>
        <begin position="385"/>
        <end position="405"/>
    </location>
</feature>
<dbReference type="AlphaFoldDB" id="A0A6B0REA3"/>
<evidence type="ECO:0000256" key="5">
    <source>
        <dbReference type="ARBA" id="ARBA00022490"/>
    </source>
</evidence>